<evidence type="ECO:0000256" key="1">
    <source>
        <dbReference type="PROSITE-ProRule" id="PRU00278"/>
    </source>
</evidence>
<dbReference type="InterPro" id="IPR046357">
    <property type="entry name" value="PPIase_dom_sf"/>
</dbReference>
<feature type="signal peptide" evidence="2">
    <location>
        <begin position="1"/>
        <end position="20"/>
    </location>
</feature>
<dbReference type="SUPFAM" id="SSF54534">
    <property type="entry name" value="FKBP-like"/>
    <property type="match status" value="1"/>
</dbReference>
<evidence type="ECO:0000313" key="4">
    <source>
        <dbReference type="EMBL" id="XCI28803.1"/>
    </source>
</evidence>
<dbReference type="PROSITE" id="PS51257">
    <property type="entry name" value="PROKAR_LIPOPROTEIN"/>
    <property type="match status" value="1"/>
</dbReference>
<dbReference type="Pfam" id="PF00639">
    <property type="entry name" value="Rotamase"/>
    <property type="match status" value="1"/>
</dbReference>
<dbReference type="PANTHER" id="PTHR47245:SF2">
    <property type="entry name" value="PEPTIDYL-PROLYL CIS-TRANS ISOMERASE HP_0175-RELATED"/>
    <property type="match status" value="1"/>
</dbReference>
<keyword evidence="1 4" id="KW-0413">Isomerase</keyword>
<dbReference type="PANTHER" id="PTHR47245">
    <property type="entry name" value="PEPTIDYLPROLYL ISOMERASE"/>
    <property type="match status" value="1"/>
</dbReference>
<dbReference type="PROSITE" id="PS01096">
    <property type="entry name" value="PPIC_PPIASE_1"/>
    <property type="match status" value="1"/>
</dbReference>
<feature type="chain" id="PRO_5043784244" evidence="2">
    <location>
        <begin position="21"/>
        <end position="313"/>
    </location>
</feature>
<dbReference type="AlphaFoldDB" id="A0AAU8HTB1"/>
<keyword evidence="2" id="KW-0732">Signal</keyword>
<dbReference type="InterPro" id="IPR027304">
    <property type="entry name" value="Trigger_fact/SurA_dom_sf"/>
</dbReference>
<sequence>MLRKKITAMTALVLTVIMLAGCFSGDGNVVAVVGDMEITREELEREIALRYKIFGQQQGLPKDAKADFLEQLINQELLYQEALNQGVTPDKEDVIKRYEMIENDLINQIYESESAFIRTLEEYGATTSDFKEVIEKIVTVEGLISKTDGELERVTSEEIEEFYNQNIQAFAESDKRKIRHILVGSESQANAIITRITEREEDFEELAMEFSTCPSGENGGNLGLIPPDGLDGEFADAAFSMEVGTLNESPVNSSFGWHIIEVLDEEKGYVRELDGEVKNQITNHIMQQRSKQAEADLINRLRQEVDVKNRLND</sequence>
<dbReference type="Gene3D" id="1.10.4030.10">
    <property type="entry name" value="Porin chaperone SurA, peptide-binding domain"/>
    <property type="match status" value="1"/>
</dbReference>
<feature type="domain" description="PpiC" evidence="3">
    <location>
        <begin position="173"/>
        <end position="264"/>
    </location>
</feature>
<protein>
    <submittedName>
        <fullName evidence="4">Peptidylprolyl isomerase</fullName>
        <ecNumber evidence="4">5.2.1.8</ecNumber>
    </submittedName>
</protein>
<dbReference type="InterPro" id="IPR000297">
    <property type="entry name" value="PPIase_PpiC"/>
</dbReference>
<reference evidence="4" key="1">
    <citation type="journal article" date="2018" name="Antonie Van Leeuwenhoek">
        <title>Proteinivorax hydrogeniformans sp. nov., an anaerobic, haloalkaliphilic bacterium fermenting proteinaceous compounds with high hydrogen production.</title>
        <authorList>
            <person name="Boltyanskaya Y."/>
            <person name="Detkova E."/>
            <person name="Pimenov N."/>
            <person name="Kevbrin V."/>
        </authorList>
    </citation>
    <scope>NUCLEOTIDE SEQUENCE</scope>
    <source>
        <strain evidence="4">Z-710</strain>
    </source>
</reference>
<dbReference type="Gene3D" id="3.10.50.40">
    <property type="match status" value="1"/>
</dbReference>
<dbReference type="SUPFAM" id="SSF109998">
    <property type="entry name" value="Triger factor/SurA peptide-binding domain-like"/>
    <property type="match status" value="1"/>
</dbReference>
<dbReference type="PROSITE" id="PS50198">
    <property type="entry name" value="PPIC_PPIASE_2"/>
    <property type="match status" value="1"/>
</dbReference>
<dbReference type="RefSeq" id="WP_353893355.1">
    <property type="nucleotide sequence ID" value="NZ_CP159485.1"/>
</dbReference>
<accession>A0AAU8HTB1</accession>
<dbReference type="GO" id="GO:0003755">
    <property type="term" value="F:peptidyl-prolyl cis-trans isomerase activity"/>
    <property type="evidence" value="ECO:0007669"/>
    <property type="project" value="UniProtKB-KW"/>
</dbReference>
<reference evidence="4" key="2">
    <citation type="submission" date="2024-06" db="EMBL/GenBank/DDBJ databases">
        <authorList>
            <person name="Petrova K.O."/>
            <person name="Toshchakov S.V."/>
            <person name="Boltjanskaja Y.V."/>
            <person name="Kevbrin V.V."/>
        </authorList>
    </citation>
    <scope>NUCLEOTIDE SEQUENCE</scope>
    <source>
        <strain evidence="4">Z-710</strain>
    </source>
</reference>
<dbReference type="EC" id="5.2.1.8" evidence="4"/>
<dbReference type="InterPro" id="IPR023058">
    <property type="entry name" value="PPIase_PpiC_CS"/>
</dbReference>
<evidence type="ECO:0000256" key="2">
    <source>
        <dbReference type="SAM" id="SignalP"/>
    </source>
</evidence>
<organism evidence="4">
    <name type="scientific">Proteinivorax hydrogeniformans</name>
    <dbReference type="NCBI Taxonomy" id="1826727"/>
    <lineage>
        <taxon>Bacteria</taxon>
        <taxon>Bacillati</taxon>
        <taxon>Bacillota</taxon>
        <taxon>Clostridia</taxon>
        <taxon>Eubacteriales</taxon>
        <taxon>Proteinivoracaceae</taxon>
        <taxon>Proteinivorax</taxon>
    </lineage>
</organism>
<dbReference type="EMBL" id="CP159485">
    <property type="protein sequence ID" value="XCI28803.1"/>
    <property type="molecule type" value="Genomic_DNA"/>
</dbReference>
<gene>
    <name evidence="4" type="ORF">PRVXH_000076</name>
</gene>
<dbReference type="Pfam" id="PF13624">
    <property type="entry name" value="SurA_N_3"/>
    <property type="match status" value="1"/>
</dbReference>
<keyword evidence="1" id="KW-0697">Rotamase</keyword>
<dbReference type="InterPro" id="IPR050245">
    <property type="entry name" value="PrsA_foldase"/>
</dbReference>
<name>A0AAU8HTB1_9FIRM</name>
<proteinExistence type="predicted"/>
<evidence type="ECO:0000259" key="3">
    <source>
        <dbReference type="PROSITE" id="PS50198"/>
    </source>
</evidence>